<sequence>MLRGVNINGLAIETSQCALLATPLMQEEQARGTCTLRHQYWLLVRRKVTICAQSAHNTRQYPKYRYQDKYLRRHDASELLNVI</sequence>
<gene>
    <name evidence="1" type="ORF">BBBOND_0100520</name>
</gene>
<protein>
    <submittedName>
        <fullName evidence="1">Uncharacterized protein</fullName>
    </submittedName>
</protein>
<organism evidence="1 2">
    <name type="scientific">Babesia bigemina</name>
    <dbReference type="NCBI Taxonomy" id="5866"/>
    <lineage>
        <taxon>Eukaryota</taxon>
        <taxon>Sar</taxon>
        <taxon>Alveolata</taxon>
        <taxon>Apicomplexa</taxon>
        <taxon>Aconoidasida</taxon>
        <taxon>Piroplasmida</taxon>
        <taxon>Babesiidae</taxon>
        <taxon>Babesia</taxon>
    </lineage>
</organism>
<accession>A0A061CZ54</accession>
<dbReference type="Proteomes" id="UP000033188">
    <property type="component" value="Chromosome 1"/>
</dbReference>
<dbReference type="EMBL" id="LK391707">
    <property type="protein sequence ID" value="CDR93723.1"/>
    <property type="molecule type" value="Genomic_DNA"/>
</dbReference>
<reference evidence="2" key="1">
    <citation type="journal article" date="2014" name="Nucleic Acids Res.">
        <title>The evolutionary dynamics of variant antigen genes in Babesia reveal a history of genomic innovation underlying host-parasite interaction.</title>
        <authorList>
            <person name="Jackson A.P."/>
            <person name="Otto T.D."/>
            <person name="Darby A."/>
            <person name="Ramaprasad A."/>
            <person name="Xia D."/>
            <person name="Echaide I.E."/>
            <person name="Farber M."/>
            <person name="Gahlot S."/>
            <person name="Gamble J."/>
            <person name="Gupta D."/>
            <person name="Gupta Y."/>
            <person name="Jackson L."/>
            <person name="Malandrin L."/>
            <person name="Malas T.B."/>
            <person name="Moussa E."/>
            <person name="Nair M."/>
            <person name="Reid A.J."/>
            <person name="Sanders M."/>
            <person name="Sharma J."/>
            <person name="Tracey A."/>
            <person name="Quail M.A."/>
            <person name="Weir W."/>
            <person name="Wastling J.M."/>
            <person name="Hall N."/>
            <person name="Willadsen P."/>
            <person name="Lingelbach K."/>
            <person name="Shiels B."/>
            <person name="Tait A."/>
            <person name="Berriman M."/>
            <person name="Allred D.R."/>
            <person name="Pain A."/>
        </authorList>
    </citation>
    <scope>NUCLEOTIDE SEQUENCE [LARGE SCALE GENOMIC DNA]</scope>
    <source>
        <strain evidence="2">Bond</strain>
    </source>
</reference>
<dbReference type="KEGG" id="bbig:BBBOND_0100520"/>
<evidence type="ECO:0000313" key="2">
    <source>
        <dbReference type="Proteomes" id="UP000033188"/>
    </source>
</evidence>
<name>A0A061CZ54_BABBI</name>
<proteinExistence type="predicted"/>
<evidence type="ECO:0000313" key="1">
    <source>
        <dbReference type="EMBL" id="CDR93723.1"/>
    </source>
</evidence>
<dbReference type="AlphaFoldDB" id="A0A061CZ54"/>
<dbReference type="RefSeq" id="XP_012765909.1">
    <property type="nucleotide sequence ID" value="XM_012910455.1"/>
</dbReference>
<dbReference type="VEuPathDB" id="PiroplasmaDB:BBBOND_0100520"/>
<keyword evidence="2" id="KW-1185">Reference proteome</keyword>
<dbReference type="GeneID" id="24562264"/>